<sequence length="63" mass="7455">MLYPDNVCMNPNIYAWVLEFAGDVFTFTAHSSKILHVVPIWEWANCPSLRNLHQKIIWEHLFP</sequence>
<protein>
    <submittedName>
        <fullName evidence="1">Uncharacterized protein</fullName>
    </submittedName>
</protein>
<dbReference type="AlphaFoldDB" id="A0A0A9DWG4"/>
<evidence type="ECO:0000313" key="1">
    <source>
        <dbReference type="EMBL" id="JAD92929.1"/>
    </source>
</evidence>
<organism evidence="1">
    <name type="scientific">Arundo donax</name>
    <name type="common">Giant reed</name>
    <name type="synonym">Donax arundinaceus</name>
    <dbReference type="NCBI Taxonomy" id="35708"/>
    <lineage>
        <taxon>Eukaryota</taxon>
        <taxon>Viridiplantae</taxon>
        <taxon>Streptophyta</taxon>
        <taxon>Embryophyta</taxon>
        <taxon>Tracheophyta</taxon>
        <taxon>Spermatophyta</taxon>
        <taxon>Magnoliopsida</taxon>
        <taxon>Liliopsida</taxon>
        <taxon>Poales</taxon>
        <taxon>Poaceae</taxon>
        <taxon>PACMAD clade</taxon>
        <taxon>Arundinoideae</taxon>
        <taxon>Arundineae</taxon>
        <taxon>Arundo</taxon>
    </lineage>
</organism>
<reference evidence="1" key="2">
    <citation type="journal article" date="2015" name="Data Brief">
        <title>Shoot transcriptome of the giant reed, Arundo donax.</title>
        <authorList>
            <person name="Barrero R.A."/>
            <person name="Guerrero F.D."/>
            <person name="Moolhuijzen P."/>
            <person name="Goolsby J.A."/>
            <person name="Tidwell J."/>
            <person name="Bellgard S.E."/>
            <person name="Bellgard M.I."/>
        </authorList>
    </citation>
    <scope>NUCLEOTIDE SEQUENCE</scope>
    <source>
        <tissue evidence="1">Shoot tissue taken approximately 20 cm above the soil surface</tissue>
    </source>
</reference>
<proteinExistence type="predicted"/>
<dbReference type="EMBL" id="GBRH01204966">
    <property type="protein sequence ID" value="JAD92929.1"/>
    <property type="molecule type" value="Transcribed_RNA"/>
</dbReference>
<name>A0A0A9DWG4_ARUDO</name>
<reference evidence="1" key="1">
    <citation type="submission" date="2014-09" db="EMBL/GenBank/DDBJ databases">
        <authorList>
            <person name="Magalhaes I.L.F."/>
            <person name="Oliveira U."/>
            <person name="Santos F.R."/>
            <person name="Vidigal T.H.D.A."/>
            <person name="Brescovit A.D."/>
            <person name="Santos A.J."/>
        </authorList>
    </citation>
    <scope>NUCLEOTIDE SEQUENCE</scope>
    <source>
        <tissue evidence="1">Shoot tissue taken approximately 20 cm above the soil surface</tissue>
    </source>
</reference>
<accession>A0A0A9DWG4</accession>